<proteinExistence type="predicted"/>
<name>A0A445MW97_9BACT</name>
<reference evidence="1" key="1">
    <citation type="submission" date="2018-01" db="EMBL/GenBank/DDBJ databases">
        <authorList>
            <person name="Regsiter A."/>
            <person name="William W."/>
        </authorList>
    </citation>
    <scope>NUCLEOTIDE SEQUENCE</scope>
    <source>
        <strain evidence="1">TRIP AH-1</strain>
    </source>
</reference>
<evidence type="ECO:0000313" key="1">
    <source>
        <dbReference type="EMBL" id="SPD73756.1"/>
    </source>
</evidence>
<accession>A0A445MW97</accession>
<organism evidence="1">
    <name type="scientific">uncultured Desulfobacterium sp</name>
    <dbReference type="NCBI Taxonomy" id="201089"/>
    <lineage>
        <taxon>Bacteria</taxon>
        <taxon>Pseudomonadati</taxon>
        <taxon>Thermodesulfobacteriota</taxon>
        <taxon>Desulfobacteria</taxon>
        <taxon>Desulfobacterales</taxon>
        <taxon>Desulfobacteriaceae</taxon>
        <taxon>Desulfobacterium</taxon>
        <taxon>environmental samples</taxon>
    </lineage>
</organism>
<gene>
    <name evidence="1" type="ORF">PITCH_A1920095</name>
</gene>
<sequence>MCLKSRYARYVLGIVLGVNFFGNKKGLKKLS</sequence>
<protein>
    <submittedName>
        <fullName evidence="1">Uncharacterized protein</fullName>
    </submittedName>
</protein>
<dbReference type="AlphaFoldDB" id="A0A445MW97"/>
<dbReference type="EMBL" id="OJIN01000104">
    <property type="protein sequence ID" value="SPD73756.1"/>
    <property type="molecule type" value="Genomic_DNA"/>
</dbReference>